<protein>
    <submittedName>
        <fullName evidence="1">Uncharacterized protein</fullName>
    </submittedName>
</protein>
<name>A0A976SLI0_THEOR</name>
<evidence type="ECO:0000313" key="2">
    <source>
        <dbReference type="Proteomes" id="UP000244803"/>
    </source>
</evidence>
<sequence>MCLLILCECVGIPDLFVESHVGVNTYYSSSLVTPRDYLHFTHQYMLRIKITYKVPKFVVKDVYSYSTRMCA</sequence>
<evidence type="ECO:0000313" key="1">
    <source>
        <dbReference type="EMBL" id="UVC54714.1"/>
    </source>
</evidence>
<gene>
    <name evidence="1" type="ORF">MACJ_003684</name>
</gene>
<accession>A0A976SLI0</accession>
<dbReference type="Proteomes" id="UP000244803">
    <property type="component" value="Chromosome 2"/>
</dbReference>
<dbReference type="AlphaFoldDB" id="A0A976SLI0"/>
<reference evidence="1" key="1">
    <citation type="submission" date="2022-07" db="EMBL/GenBank/DDBJ databases">
        <title>Evaluation of T. orientalis genome assembly methods using nanopore sequencing and analysis of variation between genomes.</title>
        <authorList>
            <person name="Yam J."/>
            <person name="Micallef M.L."/>
            <person name="Liu M."/>
            <person name="Djordjevic S.P."/>
            <person name="Bogema D.R."/>
            <person name="Jenkins C."/>
        </authorList>
    </citation>
    <scope>NUCLEOTIDE SEQUENCE</scope>
    <source>
        <strain evidence="1">Fish Creek</strain>
    </source>
</reference>
<organism evidence="1 2">
    <name type="scientific">Theileria orientalis</name>
    <dbReference type="NCBI Taxonomy" id="68886"/>
    <lineage>
        <taxon>Eukaryota</taxon>
        <taxon>Sar</taxon>
        <taxon>Alveolata</taxon>
        <taxon>Apicomplexa</taxon>
        <taxon>Aconoidasida</taxon>
        <taxon>Piroplasmida</taxon>
        <taxon>Theileriidae</taxon>
        <taxon>Theileria</taxon>
    </lineage>
</organism>
<proteinExistence type="predicted"/>
<dbReference type="EMBL" id="CP056068">
    <property type="protein sequence ID" value="UVC54714.1"/>
    <property type="molecule type" value="Genomic_DNA"/>
</dbReference>